<name>A0ABX5CJG7_9ALTE</name>
<dbReference type="InterPro" id="IPR014710">
    <property type="entry name" value="RmlC-like_jellyroll"/>
</dbReference>
<evidence type="ECO:0000313" key="2">
    <source>
        <dbReference type="EMBL" id="PRO67717.1"/>
    </source>
</evidence>
<keyword evidence="3" id="KW-1185">Reference proteome</keyword>
<gene>
    <name evidence="2" type="ORF">C6Y39_18120</name>
</gene>
<dbReference type="PROSITE" id="PS51184">
    <property type="entry name" value="JMJC"/>
    <property type="match status" value="1"/>
</dbReference>
<dbReference type="InterPro" id="IPR003347">
    <property type="entry name" value="JmjC_dom"/>
</dbReference>
<dbReference type="PANTHER" id="PTHR12461:SF105">
    <property type="entry name" value="HYPOXIA-INDUCIBLE FACTOR 1-ALPHA INHIBITOR"/>
    <property type="match status" value="1"/>
</dbReference>
<dbReference type="InterPro" id="IPR041667">
    <property type="entry name" value="Cupin_8"/>
</dbReference>
<accession>A0ABX5CJG7</accession>
<proteinExistence type="predicted"/>
<dbReference type="Gene3D" id="2.60.120.10">
    <property type="entry name" value="Jelly Rolls"/>
    <property type="match status" value="1"/>
</dbReference>
<reference evidence="3" key="1">
    <citation type="journal article" date="2020" name="Int. J. Syst. Evol. Microbiol.">
        <title>Alteromonas alba sp. nov., a marine bacterium isolated from the seawater of the West Pacific Ocean.</title>
        <authorList>
            <person name="Sun C."/>
            <person name="Wu Y.-H."/>
            <person name="Xamxidin M."/>
            <person name="Cheng H."/>
            <person name="Xu X.-W."/>
        </authorList>
    </citation>
    <scope>NUCLEOTIDE SEQUENCE [LARGE SCALE GENOMIC DNA]</scope>
    <source>
        <strain evidence="3">9a2</strain>
    </source>
</reference>
<protein>
    <submittedName>
        <fullName evidence="2">Cupin</fullName>
    </submittedName>
</protein>
<evidence type="ECO:0000259" key="1">
    <source>
        <dbReference type="PROSITE" id="PS51184"/>
    </source>
</evidence>
<dbReference type="Proteomes" id="UP000239539">
    <property type="component" value="Unassembled WGS sequence"/>
</dbReference>
<comment type="caution">
    <text evidence="2">The sequence shown here is derived from an EMBL/GenBank/DDBJ whole genome shotgun (WGS) entry which is preliminary data.</text>
</comment>
<dbReference type="PANTHER" id="PTHR12461">
    <property type="entry name" value="HYPOXIA-INDUCIBLE FACTOR 1 ALPHA INHIBITOR-RELATED"/>
    <property type="match status" value="1"/>
</dbReference>
<feature type="domain" description="JmjC" evidence="1">
    <location>
        <begin position="120"/>
        <end position="277"/>
    </location>
</feature>
<dbReference type="Pfam" id="PF13621">
    <property type="entry name" value="Cupin_8"/>
    <property type="match status" value="1"/>
</dbReference>
<evidence type="ECO:0000313" key="3">
    <source>
        <dbReference type="Proteomes" id="UP000239539"/>
    </source>
</evidence>
<dbReference type="EMBL" id="PVNO01000031">
    <property type="protein sequence ID" value="PRO67717.1"/>
    <property type="molecule type" value="Genomic_DNA"/>
</dbReference>
<sequence>MWQRRCAKPETVTTSTLECSQSGLAEYLTGRDEPLVIEQLVAEWPLVQAAKASNESLCDYLLEFDRGAVVDAIRLPASADGRMFYNDDITGFNFSRVKMLFKTALGALLAEQHNSTAETLYVGSTTVDSCLPGLLGKNKIAIESLDPLGTLWIGNKSRIAAHYDAPDNLICVASGKRRVTLFPPSQTKNLYVGPLHFTPAGQPISMVDFSAPDLNKYPRFEEAMKHALVVELLPGDALYIPSMWWHHIEGTESINLLINYWWRDVPAYIGRSENALYHALLTLKQLPKAQRRAWQALFDHYVFDDDGTRFNHIPPSKQGPLSELDENTVRQFKAWLVNNLKH</sequence>
<organism evidence="2 3">
    <name type="scientific">Alteromonas gracilis</name>
    <dbReference type="NCBI Taxonomy" id="1479524"/>
    <lineage>
        <taxon>Bacteria</taxon>
        <taxon>Pseudomonadati</taxon>
        <taxon>Pseudomonadota</taxon>
        <taxon>Gammaproteobacteria</taxon>
        <taxon>Alteromonadales</taxon>
        <taxon>Alteromonadaceae</taxon>
        <taxon>Alteromonas/Salinimonas group</taxon>
        <taxon>Alteromonas</taxon>
    </lineage>
</organism>
<dbReference type="SMART" id="SM00558">
    <property type="entry name" value="JmjC"/>
    <property type="match status" value="1"/>
</dbReference>
<dbReference type="SUPFAM" id="SSF51197">
    <property type="entry name" value="Clavaminate synthase-like"/>
    <property type="match status" value="1"/>
</dbReference>